<dbReference type="PANTHER" id="PTHR34984">
    <property type="entry name" value="CARBON STORAGE REGULATOR"/>
    <property type="match status" value="1"/>
</dbReference>
<dbReference type="Pfam" id="PF02599">
    <property type="entry name" value="CsrA"/>
    <property type="match status" value="1"/>
</dbReference>
<gene>
    <name evidence="5" type="primary">csrA</name>
    <name evidence="7" type="ORF">B4O97_13010</name>
</gene>
<evidence type="ECO:0000256" key="5">
    <source>
        <dbReference type="HAMAP-Rule" id="MF_00167"/>
    </source>
</evidence>
<comment type="caution">
    <text evidence="7">The sequence shown here is derived from an EMBL/GenBank/DDBJ whole genome shotgun (WGS) entry which is preliminary data.</text>
</comment>
<dbReference type="EMBL" id="MWQY01000014">
    <property type="protein sequence ID" value="ORC34227.1"/>
    <property type="molecule type" value="Genomic_DNA"/>
</dbReference>
<dbReference type="SUPFAM" id="SSF117130">
    <property type="entry name" value="CsrA-like"/>
    <property type="match status" value="1"/>
</dbReference>
<dbReference type="AlphaFoldDB" id="A0A1Y1RVX2"/>
<organism evidence="7 8">
    <name type="scientific">Marispirochaeta aestuarii</name>
    <dbReference type="NCBI Taxonomy" id="1963862"/>
    <lineage>
        <taxon>Bacteria</taxon>
        <taxon>Pseudomonadati</taxon>
        <taxon>Spirochaetota</taxon>
        <taxon>Spirochaetia</taxon>
        <taxon>Spirochaetales</taxon>
        <taxon>Spirochaetaceae</taxon>
        <taxon>Marispirochaeta</taxon>
    </lineage>
</organism>
<evidence type="ECO:0000313" key="7">
    <source>
        <dbReference type="EMBL" id="ORC34227.1"/>
    </source>
</evidence>
<comment type="subcellular location">
    <subcellularLocation>
        <location evidence="5">Cytoplasm</location>
    </subcellularLocation>
</comment>
<dbReference type="OrthoDB" id="9809061at2"/>
<evidence type="ECO:0000256" key="4">
    <source>
        <dbReference type="ARBA" id="ARBA00022884"/>
    </source>
</evidence>
<dbReference type="InterPro" id="IPR003751">
    <property type="entry name" value="CsrA"/>
</dbReference>
<dbReference type="HAMAP" id="MF_00167">
    <property type="entry name" value="CsrA"/>
    <property type="match status" value="1"/>
</dbReference>
<comment type="subunit">
    <text evidence="5">Homodimer; the beta-strands of each monomer intercalate to form a hydrophobic core, while the alpha-helices form wings that extend away from the core.</text>
</comment>
<dbReference type="FunFam" id="2.60.40.4380:FF:000002">
    <property type="entry name" value="Translational regulator CsrA"/>
    <property type="match status" value="1"/>
</dbReference>
<comment type="function">
    <text evidence="5">A translational regulator that binds mRNA to regulate translation initiation and/or mRNA stability. Usually binds in the 5'-UTR at or near the Shine-Dalgarno sequence preventing ribosome-binding, thus repressing translation. Its main target seems to be the major flagellin gene, while its function is anatagonized by FliW.</text>
</comment>
<dbReference type="GO" id="GO:0005829">
    <property type="term" value="C:cytosol"/>
    <property type="evidence" value="ECO:0007669"/>
    <property type="project" value="TreeGrafter"/>
</dbReference>
<evidence type="ECO:0000256" key="2">
    <source>
        <dbReference type="ARBA" id="ARBA00022491"/>
    </source>
</evidence>
<evidence type="ECO:0000256" key="6">
    <source>
        <dbReference type="SAM" id="MobiDB-lite"/>
    </source>
</evidence>
<evidence type="ECO:0000313" key="8">
    <source>
        <dbReference type="Proteomes" id="UP000192343"/>
    </source>
</evidence>
<keyword evidence="4 5" id="KW-0694">RNA-binding</keyword>
<dbReference type="Proteomes" id="UP000192343">
    <property type="component" value="Unassembled WGS sequence"/>
</dbReference>
<dbReference type="GO" id="GO:0006109">
    <property type="term" value="P:regulation of carbohydrate metabolic process"/>
    <property type="evidence" value="ECO:0007669"/>
    <property type="project" value="InterPro"/>
</dbReference>
<dbReference type="InterPro" id="IPR036107">
    <property type="entry name" value="CsrA_sf"/>
</dbReference>
<name>A0A1Y1RVX2_9SPIO</name>
<feature type="region of interest" description="Disordered" evidence="6">
    <location>
        <begin position="58"/>
        <end position="82"/>
    </location>
</feature>
<reference evidence="7 8" key="1">
    <citation type="submission" date="2017-03" db="EMBL/GenBank/DDBJ databases">
        <title>Draft Genome sequence of Marispirochaeta sp. strain JC444.</title>
        <authorList>
            <person name="Shivani Y."/>
            <person name="Subhash Y."/>
            <person name="Sasikala C."/>
            <person name="Ramana C."/>
        </authorList>
    </citation>
    <scope>NUCLEOTIDE SEQUENCE [LARGE SCALE GENOMIC DNA]</scope>
    <source>
        <strain evidence="7 8">JC444</strain>
    </source>
</reference>
<keyword evidence="1 5" id="KW-0963">Cytoplasm</keyword>
<protein>
    <recommendedName>
        <fullName evidence="5">Translational regulator CsrA</fullName>
    </recommendedName>
</protein>
<proteinExistence type="inferred from homology"/>
<keyword evidence="5" id="KW-1005">Bacterial flagellum biogenesis</keyword>
<evidence type="ECO:0000256" key="3">
    <source>
        <dbReference type="ARBA" id="ARBA00022845"/>
    </source>
</evidence>
<evidence type="ECO:0000256" key="1">
    <source>
        <dbReference type="ARBA" id="ARBA00022490"/>
    </source>
</evidence>
<dbReference type="GO" id="GO:0048027">
    <property type="term" value="F:mRNA 5'-UTR binding"/>
    <property type="evidence" value="ECO:0007669"/>
    <property type="project" value="UniProtKB-UniRule"/>
</dbReference>
<dbReference type="GO" id="GO:0044781">
    <property type="term" value="P:bacterial-type flagellum organization"/>
    <property type="evidence" value="ECO:0007669"/>
    <property type="project" value="UniProtKB-KW"/>
</dbReference>
<dbReference type="PANTHER" id="PTHR34984:SF1">
    <property type="entry name" value="CARBON STORAGE REGULATOR"/>
    <property type="match status" value="1"/>
</dbReference>
<dbReference type="NCBIfam" id="TIGR00202">
    <property type="entry name" value="csrA"/>
    <property type="match status" value="1"/>
</dbReference>
<sequence length="82" mass="9132">MLILSRKLNEKIIINDTIEVSVVEIKGDHVKLGILAPKTVKVYRHEVYEAIQSENRAASKSPSDLGSLADFFTSSSRKSEDD</sequence>
<dbReference type="RefSeq" id="WP_083051444.1">
    <property type="nucleotide sequence ID" value="NZ_CAXXQO010000004.1"/>
</dbReference>
<dbReference type="GO" id="GO:0045947">
    <property type="term" value="P:negative regulation of translational initiation"/>
    <property type="evidence" value="ECO:0007669"/>
    <property type="project" value="UniProtKB-UniRule"/>
</dbReference>
<dbReference type="GO" id="GO:0006402">
    <property type="term" value="P:mRNA catabolic process"/>
    <property type="evidence" value="ECO:0007669"/>
    <property type="project" value="InterPro"/>
</dbReference>
<keyword evidence="3 5" id="KW-0810">Translation regulation</keyword>
<dbReference type="GO" id="GO:1902208">
    <property type="term" value="P:regulation of bacterial-type flagellum assembly"/>
    <property type="evidence" value="ECO:0007669"/>
    <property type="project" value="UniProtKB-UniRule"/>
</dbReference>
<dbReference type="STRING" id="1963862.B4O97_13010"/>
<accession>A0A1Y1RVX2</accession>
<keyword evidence="8" id="KW-1185">Reference proteome</keyword>
<comment type="similarity">
    <text evidence="5">Belongs to the CsrA/RsmA family.</text>
</comment>
<dbReference type="NCBIfam" id="NF002469">
    <property type="entry name" value="PRK01712.1"/>
    <property type="match status" value="1"/>
</dbReference>
<dbReference type="Gene3D" id="2.60.40.4380">
    <property type="entry name" value="Translational regulator CsrA"/>
    <property type="match status" value="1"/>
</dbReference>
<keyword evidence="2 5" id="KW-0678">Repressor</keyword>